<dbReference type="InterPro" id="IPR001345">
    <property type="entry name" value="PG/BPGM_mutase_AS"/>
</dbReference>
<dbReference type="AlphaFoldDB" id="A0A7Z7MV27"/>
<reference evidence="5" key="1">
    <citation type="submission" date="2017-03" db="EMBL/GenBank/DDBJ databases">
        <authorList>
            <consortium name="AG Boll"/>
        </authorList>
    </citation>
    <scope>NUCLEOTIDE SEQUENCE [LARGE SCALE GENOMIC DNA]</scope>
    <source>
        <strain evidence="5">Chol</strain>
    </source>
</reference>
<dbReference type="PROSITE" id="PS00175">
    <property type="entry name" value="PG_MUTASE"/>
    <property type="match status" value="1"/>
</dbReference>
<dbReference type="SMART" id="SM00855">
    <property type="entry name" value="PGAM"/>
    <property type="match status" value="1"/>
</dbReference>
<protein>
    <submittedName>
        <fullName evidence="5">Phosphoglycerate mutase</fullName>
    </submittedName>
</protein>
<dbReference type="Gene3D" id="3.40.50.1240">
    <property type="entry name" value="Phosphoglycerate mutase-like"/>
    <property type="match status" value="1"/>
</dbReference>
<proteinExistence type="predicted"/>
<dbReference type="InterPro" id="IPR029033">
    <property type="entry name" value="His_PPase_superfam"/>
</dbReference>
<gene>
    <name evidence="5" type="ORF">SDENCHOL_11360</name>
</gene>
<evidence type="ECO:0000256" key="4">
    <source>
        <dbReference type="PIRSR" id="PIRSR613078-2"/>
    </source>
</evidence>
<dbReference type="InterPro" id="IPR050275">
    <property type="entry name" value="PGM_Phosphatase"/>
</dbReference>
<dbReference type="Pfam" id="PF00300">
    <property type="entry name" value="His_Phos_1"/>
    <property type="match status" value="1"/>
</dbReference>
<feature type="binding site" evidence="4">
    <location>
        <begin position="26"/>
        <end position="33"/>
    </location>
    <ligand>
        <name>substrate</name>
    </ligand>
</feature>
<dbReference type="PANTHER" id="PTHR48100:SF1">
    <property type="entry name" value="HISTIDINE PHOSPHATASE FAMILY PROTEIN-RELATED"/>
    <property type="match status" value="1"/>
</dbReference>
<keyword evidence="2" id="KW-0413">Isomerase</keyword>
<evidence type="ECO:0000256" key="2">
    <source>
        <dbReference type="ARBA" id="ARBA00023235"/>
    </source>
</evidence>
<dbReference type="SUPFAM" id="SSF53254">
    <property type="entry name" value="Phosphoglycerate mutase-like"/>
    <property type="match status" value="1"/>
</dbReference>
<accession>A0A7Z7MV27</accession>
<evidence type="ECO:0000256" key="1">
    <source>
        <dbReference type="ARBA" id="ARBA00023152"/>
    </source>
</evidence>
<dbReference type="InterPro" id="IPR013078">
    <property type="entry name" value="His_Pase_superF_clade-1"/>
</dbReference>
<dbReference type="CDD" id="cd07067">
    <property type="entry name" value="HP_PGM_like"/>
    <property type="match status" value="1"/>
</dbReference>
<evidence type="ECO:0000313" key="5">
    <source>
        <dbReference type="EMBL" id="SMB25841.1"/>
    </source>
</evidence>
<feature type="binding site" evidence="4">
    <location>
        <position position="112"/>
    </location>
    <ligand>
        <name>substrate</name>
    </ligand>
</feature>
<organism evidence="5 6">
    <name type="scientific">Sterolibacterium denitrificans</name>
    <dbReference type="NCBI Taxonomy" id="157592"/>
    <lineage>
        <taxon>Bacteria</taxon>
        <taxon>Pseudomonadati</taxon>
        <taxon>Pseudomonadota</taxon>
        <taxon>Betaproteobacteria</taxon>
        <taxon>Nitrosomonadales</taxon>
        <taxon>Sterolibacteriaceae</taxon>
        <taxon>Sterolibacterium</taxon>
    </lineage>
</organism>
<dbReference type="EMBL" id="LT837803">
    <property type="protein sequence ID" value="SMB25841.1"/>
    <property type="molecule type" value="Genomic_DNA"/>
</dbReference>
<keyword evidence="6" id="KW-1185">Reference proteome</keyword>
<evidence type="ECO:0000313" key="6">
    <source>
        <dbReference type="Proteomes" id="UP000242886"/>
    </source>
</evidence>
<feature type="binding site" evidence="4">
    <location>
        <position position="76"/>
    </location>
    <ligand>
        <name>substrate</name>
    </ligand>
</feature>
<dbReference type="GO" id="GO:0005737">
    <property type="term" value="C:cytoplasm"/>
    <property type="evidence" value="ECO:0007669"/>
    <property type="project" value="TreeGrafter"/>
</dbReference>
<sequence>MAEFALDSCVETAGHMNGGARLCIARHGETDWNAAGILQGWSDVPLNAAGRAQAQRLAADFSACGFVAVWSSPLLRALETASIIADRLGLPPPRCHDGLKERHFGIIQGVPKIELAELNPLLLQQILKRNPAAEFVDGESMDEFADRVLAALGEIAAQPGPLLVITHGWVLDVVTRQLRGLPRDALLGHKPGNGECLWLDAVAVAEKESAIITDS</sequence>
<dbReference type="PANTHER" id="PTHR48100">
    <property type="entry name" value="BROAD-SPECIFICITY PHOSPHATASE YOR283W-RELATED"/>
    <property type="match status" value="1"/>
</dbReference>
<evidence type="ECO:0000256" key="3">
    <source>
        <dbReference type="PIRSR" id="PIRSR613078-1"/>
    </source>
</evidence>
<dbReference type="GO" id="GO:0016791">
    <property type="term" value="F:phosphatase activity"/>
    <property type="evidence" value="ECO:0007669"/>
    <property type="project" value="TreeGrafter"/>
</dbReference>
<feature type="active site" description="Tele-phosphohistidine intermediate" evidence="3">
    <location>
        <position position="27"/>
    </location>
</feature>
<feature type="active site" description="Proton donor/acceptor" evidence="3">
    <location>
        <position position="101"/>
    </location>
</feature>
<name>A0A7Z7MV27_9PROT</name>
<dbReference type="Proteomes" id="UP000242886">
    <property type="component" value="Chromosome SDENCHOL"/>
</dbReference>
<keyword evidence="1" id="KW-0324">Glycolysis</keyword>